<dbReference type="SUPFAM" id="SSF48371">
    <property type="entry name" value="ARM repeat"/>
    <property type="match status" value="1"/>
</dbReference>
<comment type="caution">
    <text evidence="7">The sequence shown here is derived from an EMBL/GenBank/DDBJ whole genome shotgun (WGS) entry which is preliminary data.</text>
</comment>
<evidence type="ECO:0000259" key="5">
    <source>
        <dbReference type="Pfam" id="PF08161"/>
    </source>
</evidence>
<name>A0ABD2MND7_9CUCU</name>
<reference evidence="7 8" key="1">
    <citation type="journal article" date="2021" name="BMC Biol.">
        <title>Horizontally acquired antibacterial genes associated with adaptive radiation of ladybird beetles.</title>
        <authorList>
            <person name="Li H.S."/>
            <person name="Tang X.F."/>
            <person name="Huang Y.H."/>
            <person name="Xu Z.Y."/>
            <person name="Chen M.L."/>
            <person name="Du X.Y."/>
            <person name="Qiu B.Y."/>
            <person name="Chen P.T."/>
            <person name="Zhang W."/>
            <person name="Slipinski A."/>
            <person name="Escalona H.E."/>
            <person name="Waterhouse R.M."/>
            <person name="Zwick A."/>
            <person name="Pang H."/>
        </authorList>
    </citation>
    <scope>NUCLEOTIDE SEQUENCE [LARGE SCALE GENOMIC DNA]</scope>
    <source>
        <strain evidence="7">SYSU2018</strain>
    </source>
</reference>
<dbReference type="InterPro" id="IPR012978">
    <property type="entry name" value="HEAT_RRP12"/>
</dbReference>
<dbReference type="Pfam" id="PF25772">
    <property type="entry name" value="HEAT_RRP12_N"/>
    <property type="match status" value="1"/>
</dbReference>
<evidence type="ECO:0000313" key="8">
    <source>
        <dbReference type="Proteomes" id="UP001516400"/>
    </source>
</evidence>
<comment type="subcellular location">
    <subcellularLocation>
        <location evidence="1">Nucleus</location>
    </subcellularLocation>
</comment>
<dbReference type="InterPro" id="IPR057860">
    <property type="entry name" value="HEAT_RRP12_N"/>
</dbReference>
<feature type="compositionally biased region" description="Basic and acidic residues" evidence="4">
    <location>
        <begin position="1221"/>
        <end position="1231"/>
    </location>
</feature>
<feature type="domain" description="RRP12 N-terminal HEAT" evidence="6">
    <location>
        <begin position="119"/>
        <end position="370"/>
    </location>
</feature>
<dbReference type="InterPro" id="IPR011989">
    <property type="entry name" value="ARM-like"/>
</dbReference>
<feature type="compositionally biased region" description="Basic residues" evidence="4">
    <location>
        <begin position="1"/>
        <end position="18"/>
    </location>
</feature>
<feature type="compositionally biased region" description="Polar residues" evidence="4">
    <location>
        <begin position="1208"/>
        <end position="1217"/>
    </location>
</feature>
<protein>
    <recommendedName>
        <fullName evidence="9">RRP12-like protein</fullName>
    </recommendedName>
</protein>
<feature type="domain" description="RRP12 HEAT" evidence="5">
    <location>
        <begin position="437"/>
        <end position="706"/>
    </location>
</feature>
<keyword evidence="3" id="KW-0539">Nucleus</keyword>
<evidence type="ECO:0000259" key="6">
    <source>
        <dbReference type="Pfam" id="PF25772"/>
    </source>
</evidence>
<feature type="compositionally biased region" description="Acidic residues" evidence="4">
    <location>
        <begin position="1082"/>
        <end position="1095"/>
    </location>
</feature>
<evidence type="ECO:0000256" key="1">
    <source>
        <dbReference type="ARBA" id="ARBA00004123"/>
    </source>
</evidence>
<organism evidence="7 8">
    <name type="scientific">Cryptolaemus montrouzieri</name>
    <dbReference type="NCBI Taxonomy" id="559131"/>
    <lineage>
        <taxon>Eukaryota</taxon>
        <taxon>Metazoa</taxon>
        <taxon>Ecdysozoa</taxon>
        <taxon>Arthropoda</taxon>
        <taxon>Hexapoda</taxon>
        <taxon>Insecta</taxon>
        <taxon>Pterygota</taxon>
        <taxon>Neoptera</taxon>
        <taxon>Endopterygota</taxon>
        <taxon>Coleoptera</taxon>
        <taxon>Polyphaga</taxon>
        <taxon>Cucujiformia</taxon>
        <taxon>Coccinelloidea</taxon>
        <taxon>Coccinellidae</taxon>
        <taxon>Scymninae</taxon>
        <taxon>Scymnini</taxon>
        <taxon>Cryptolaemus</taxon>
    </lineage>
</organism>
<dbReference type="InterPro" id="IPR052087">
    <property type="entry name" value="RRP12"/>
</dbReference>
<feature type="compositionally biased region" description="Acidic residues" evidence="4">
    <location>
        <begin position="1060"/>
        <end position="1069"/>
    </location>
</feature>
<accession>A0ABD2MND7</accession>
<dbReference type="InterPro" id="IPR016024">
    <property type="entry name" value="ARM-type_fold"/>
</dbReference>
<gene>
    <name evidence="7" type="ORF">HHI36_007002</name>
</gene>
<dbReference type="Pfam" id="PF08161">
    <property type="entry name" value="RRP12_HEAT"/>
    <property type="match status" value="1"/>
</dbReference>
<evidence type="ECO:0000256" key="4">
    <source>
        <dbReference type="SAM" id="MobiDB-lite"/>
    </source>
</evidence>
<sequence length="1283" mass="143806">MGKFRSKLKGQTKGKRWPKGQSSSSNPETHKYRDLAKSRFFQENLGSSGLTVQALKVHDNVQSFSKNDSKKEDSIKMDEEETASTQYSFDSMDSFASAWSGCSNMSFNRFLNVFRADSALHKEMLAVLAAVKDVIVENGGTETPTEYFCTLITTLEEVYKAKEEFQITAVLSLLSMGIKTVPDAVLKTQFSNVSDKMLIILKDYVVSENNTIMKTIFTIMGHILKVQEAAAWNHHTFQIFNAIIDPFCIHSKPKWRKGAQHAVIVVVKAGGFKDVVPNLAAAEVAKFCERTLDAALGKSDDNTVLVSSLQSGQTTILHTLGLMKEVICNFPKKYIKSSCEIILKLMTLNYPIVTSCGLQVLHSLFSAQTAVVPAILNGQLIGALYDYQPGSSDVQPTQAWLAVMQQAHVHLADVDLAMACAALPRIFVTATQLWLAEKPEVLTSATHMIEVLLKDAVTPACATKELVEQHKSKLAKIFNTVESCLSYQYHNVWHQVLHVIATMFEVGGIHCKEFFLNTLKTLSELRDSYKFSYNNELEHAVGAAVRSIGPEPVLDVIPLKKETGDLNIDRSWMLPVLKENIKHSSLDYFVKNILSLALFSQKRSIQLAEANDGIGAHSAELLYLQLWNLLPCFCNNPSDIKENFKTIAKVLGTAISDRKELRLPVMASLRKLIIFAKNNENKDDLNELARFDKNYLPILFNVYTTKSIGTDEDGQRLAALETIKLYLTIAKPELTEQLFTHALERLNSSSDDPEDPFIKESILDLIRALVPYQSVENISTLYNQCVKILPEIKNRKEQKKAYRILEEICGSESENCKIFIKDNRKEVQRLLKASMDSAAISSKGARLRCFHYLLKAQPKLDHDSKLIKSMIPEVVLACKDLNEKCRATAYDVLQTIGERLIYQNHVQEFMAMLVAGLAGTIQLISCTVLAFASVLHNFSGSIGQENIQQLLENVSTLMMSPTREIVASCLAFLKVYLKSLPSPLVAASLPVVMKSLSGMTEDCKRHFRLKIRDILDRMVRKYGAETISPHIPPDDTVMYKRLRNLRKLNSRKKKRKETSKDEESDDDEQFIVNSKPKSVEEILADSDSDFEDMEIEDTKERKTKKIETWIEEDPETIVDFTDPTVASKVTATKPGQKQLPMLENEKKTDKIKFDKSDSDDDSVETLPLTNRKRKRSATSSVKSGISTASSKASTKYKTGGIGIHRSVDTVSVKSGASGSEYRSKKSKGDVKKKGKFDPYAYLPLQRTTLNKRKKMKSTSQFKNIMKAAKRGALKGAKSKRKNK</sequence>
<dbReference type="PANTHER" id="PTHR48287:SF1">
    <property type="entry name" value="ARM REPEAT SUPERFAMILY PROTEIN"/>
    <property type="match status" value="1"/>
</dbReference>
<dbReference type="GO" id="GO:0005634">
    <property type="term" value="C:nucleus"/>
    <property type="evidence" value="ECO:0007669"/>
    <property type="project" value="UniProtKB-SubCell"/>
</dbReference>
<feature type="region of interest" description="Disordered" evidence="4">
    <location>
        <begin position="1129"/>
        <end position="1237"/>
    </location>
</feature>
<evidence type="ECO:0000313" key="7">
    <source>
        <dbReference type="EMBL" id="KAL3267861.1"/>
    </source>
</evidence>
<dbReference type="Gene3D" id="1.25.10.10">
    <property type="entry name" value="Leucine-rich Repeat Variant"/>
    <property type="match status" value="1"/>
</dbReference>
<feature type="compositionally biased region" description="Low complexity" evidence="4">
    <location>
        <begin position="1182"/>
        <end position="1198"/>
    </location>
</feature>
<feature type="region of interest" description="Disordered" evidence="4">
    <location>
        <begin position="1050"/>
        <end position="1098"/>
    </location>
</feature>
<keyword evidence="8" id="KW-1185">Reference proteome</keyword>
<evidence type="ECO:0008006" key="9">
    <source>
        <dbReference type="Google" id="ProtNLM"/>
    </source>
</evidence>
<proteinExistence type="inferred from homology"/>
<feature type="region of interest" description="Disordered" evidence="4">
    <location>
        <begin position="1"/>
        <end position="30"/>
    </location>
</feature>
<dbReference type="Proteomes" id="UP001516400">
    <property type="component" value="Unassembled WGS sequence"/>
</dbReference>
<feature type="compositionally biased region" description="Basic and acidic residues" evidence="4">
    <location>
        <begin position="1143"/>
        <end position="1156"/>
    </location>
</feature>
<dbReference type="PANTHER" id="PTHR48287">
    <property type="entry name" value="ARM REPEAT SUPERFAMILY PROTEIN"/>
    <property type="match status" value="1"/>
</dbReference>
<comment type="similarity">
    <text evidence="2">Belongs to the RRP12 family.</text>
</comment>
<evidence type="ECO:0000256" key="2">
    <source>
        <dbReference type="ARBA" id="ARBA00007690"/>
    </source>
</evidence>
<dbReference type="EMBL" id="JABFTP020000021">
    <property type="protein sequence ID" value="KAL3267861.1"/>
    <property type="molecule type" value="Genomic_DNA"/>
</dbReference>
<evidence type="ECO:0000256" key="3">
    <source>
        <dbReference type="ARBA" id="ARBA00023242"/>
    </source>
</evidence>